<dbReference type="InterPro" id="IPR036388">
    <property type="entry name" value="WH-like_DNA-bd_sf"/>
</dbReference>
<proteinExistence type="inferred from homology"/>
<sequence length="397" mass="43175">MSSKPTKKPEKPIENDVGEAAEDAVEDEEVEANKLTAVNVTKYQAAAEVANRALLAVTEATVDGATVLSLCALGDKTINEGCNALYNKGKGKVTHKGTAFPTTVSPNSFLCHLSPLASDPEGKITIKTGDIVKIVMAAHIDGYIAQVGHTIVVGQDEPITGNVADVFTAAHLCGEAALRLLRPGNTNTQITDAMNAISKDFDCVPVEGMMSSQIAKNTLDGAKQILSNPNEQQKKETKEITFEEGEVYTMDILISAGEGKVRFLDNRTTIFKRDTSVNYSLKMQSSRTVFSEISKKFGSMAFSLQNLDDPVKGRLGMTECVTHKLVEPYQVLHEKEGVVAANFVFTVLLMPQGPLKITHYPWNTEQIKSEKKVVNETYAELLRTSVRPKKAKKAAKK</sequence>
<gene>
    <name evidence="4" type="ORF">HK099_001039</name>
</gene>
<dbReference type="SUPFAM" id="SSF55920">
    <property type="entry name" value="Creatinase/aminopeptidase"/>
    <property type="match status" value="1"/>
</dbReference>
<comment type="caution">
    <text evidence="4">The sequence shown here is derived from an EMBL/GenBank/DDBJ whole genome shotgun (WGS) entry which is preliminary data.</text>
</comment>
<evidence type="ECO:0000313" key="5">
    <source>
        <dbReference type="Proteomes" id="UP001211065"/>
    </source>
</evidence>
<dbReference type="AlphaFoldDB" id="A0AAD5U417"/>
<evidence type="ECO:0000256" key="2">
    <source>
        <dbReference type="SAM" id="MobiDB-lite"/>
    </source>
</evidence>
<evidence type="ECO:0000313" key="4">
    <source>
        <dbReference type="EMBL" id="KAJ3223508.1"/>
    </source>
</evidence>
<dbReference type="PANTHER" id="PTHR10804">
    <property type="entry name" value="PROTEASE FAMILY M24 METHIONYL AMINOPEPTIDASE, AMINOPEPTIDASE P"/>
    <property type="match status" value="1"/>
</dbReference>
<reference evidence="4" key="1">
    <citation type="submission" date="2020-05" db="EMBL/GenBank/DDBJ databases">
        <title>Phylogenomic resolution of chytrid fungi.</title>
        <authorList>
            <person name="Stajich J.E."/>
            <person name="Amses K."/>
            <person name="Simmons R."/>
            <person name="Seto K."/>
            <person name="Myers J."/>
            <person name="Bonds A."/>
            <person name="Quandt C.A."/>
            <person name="Barry K."/>
            <person name="Liu P."/>
            <person name="Grigoriev I."/>
            <person name="Longcore J.E."/>
            <person name="James T.Y."/>
        </authorList>
    </citation>
    <scope>NUCLEOTIDE SEQUENCE</scope>
    <source>
        <strain evidence="4">JEL0476</strain>
    </source>
</reference>
<name>A0AAD5U417_9FUNG</name>
<dbReference type="Proteomes" id="UP001211065">
    <property type="component" value="Unassembled WGS sequence"/>
</dbReference>
<feature type="region of interest" description="Disordered" evidence="2">
    <location>
        <begin position="1"/>
        <end position="26"/>
    </location>
</feature>
<dbReference type="Pfam" id="PF00557">
    <property type="entry name" value="Peptidase_M24"/>
    <property type="match status" value="1"/>
</dbReference>
<dbReference type="FunFam" id="1.10.10.10:FF:000029">
    <property type="entry name" value="Proliferation-associated 2G4, a"/>
    <property type="match status" value="1"/>
</dbReference>
<evidence type="ECO:0000259" key="3">
    <source>
        <dbReference type="Pfam" id="PF00557"/>
    </source>
</evidence>
<dbReference type="EMBL" id="JADGJW010000127">
    <property type="protein sequence ID" value="KAJ3223508.1"/>
    <property type="molecule type" value="Genomic_DNA"/>
</dbReference>
<dbReference type="CDD" id="cd01089">
    <property type="entry name" value="PA2G4-like"/>
    <property type="match status" value="1"/>
</dbReference>
<dbReference type="InterPro" id="IPR000994">
    <property type="entry name" value="Pept_M24"/>
</dbReference>
<dbReference type="InterPro" id="IPR004545">
    <property type="entry name" value="PA2G4"/>
</dbReference>
<comment type="similarity">
    <text evidence="1">Belongs to the peptidase M24 family.</text>
</comment>
<dbReference type="InterPro" id="IPR036390">
    <property type="entry name" value="WH_DNA-bd_sf"/>
</dbReference>
<dbReference type="Gene3D" id="3.90.230.10">
    <property type="entry name" value="Creatinase/methionine aminopeptidase superfamily"/>
    <property type="match status" value="1"/>
</dbReference>
<accession>A0AAD5U417</accession>
<dbReference type="SUPFAM" id="SSF46785">
    <property type="entry name" value="Winged helix' DNA-binding domain"/>
    <property type="match status" value="1"/>
</dbReference>
<dbReference type="InterPro" id="IPR047113">
    <property type="entry name" value="PA2G4/ARX1"/>
</dbReference>
<protein>
    <recommendedName>
        <fullName evidence="3">Peptidase M24 domain-containing protein</fullName>
    </recommendedName>
</protein>
<dbReference type="PANTHER" id="PTHR10804:SF11">
    <property type="entry name" value="PROLIFERATION-ASSOCIATED PROTEIN 2G4"/>
    <property type="match status" value="1"/>
</dbReference>
<feature type="domain" description="Peptidase M24" evidence="3">
    <location>
        <begin position="42"/>
        <end position="263"/>
    </location>
</feature>
<evidence type="ECO:0000256" key="1">
    <source>
        <dbReference type="ARBA" id="ARBA00007319"/>
    </source>
</evidence>
<dbReference type="Gene3D" id="1.10.10.10">
    <property type="entry name" value="Winged helix-like DNA-binding domain superfamily/Winged helix DNA-binding domain"/>
    <property type="match status" value="1"/>
</dbReference>
<keyword evidence="5" id="KW-1185">Reference proteome</keyword>
<organism evidence="4 5">
    <name type="scientific">Clydaea vesicula</name>
    <dbReference type="NCBI Taxonomy" id="447962"/>
    <lineage>
        <taxon>Eukaryota</taxon>
        <taxon>Fungi</taxon>
        <taxon>Fungi incertae sedis</taxon>
        <taxon>Chytridiomycota</taxon>
        <taxon>Chytridiomycota incertae sedis</taxon>
        <taxon>Chytridiomycetes</taxon>
        <taxon>Lobulomycetales</taxon>
        <taxon>Lobulomycetaceae</taxon>
        <taxon>Clydaea</taxon>
    </lineage>
</organism>
<feature type="compositionally biased region" description="Acidic residues" evidence="2">
    <location>
        <begin position="16"/>
        <end position="26"/>
    </location>
</feature>
<dbReference type="InterPro" id="IPR036005">
    <property type="entry name" value="Creatinase/aminopeptidase-like"/>
</dbReference>
<dbReference type="NCBIfam" id="TIGR00495">
    <property type="entry name" value="crvDNA_42K"/>
    <property type="match status" value="1"/>
</dbReference>